<dbReference type="InterPro" id="IPR000873">
    <property type="entry name" value="AMP-dep_synth/lig_dom"/>
</dbReference>
<evidence type="ECO:0000313" key="3">
    <source>
        <dbReference type="Proteomes" id="UP001176429"/>
    </source>
</evidence>
<sequence>MALRQQLAYLAHNSPYYQRQFREQHINVADIRTVADLARLPFTTKDDLQRHNWDFLCVPRNQVAEYSSTSGTLGEPVIIGLTKNDLARLYRNEYLSFGCADGGADDVYQLMLTLDRQFMAGIAYYGGLLELGAGIIRVGPGNLAAQLANIQQLQPTALVAVPSFISNLLAFAQEQNINLNDSSIRKIVCIGESIRQEDFQLNALAQKITGQWPNVQLYSTYASTEKQTAFTECGQGQGGHHQPELIVFEIVNEGGQLLKAGETGELVITNLGVEGMPLLRYKTGDLCAYYDAPCACGRTTRRLGPIVGRKQQLIKYKGTTLYPQTIFNVLNSFAEIAAYVVEASRSALGTDELTVTVAFRSEDWVEAPARLRQALQAGLRVLPTLLVAPLPAVLARQQADGKRKPSVFIDRR</sequence>
<dbReference type="Gene3D" id="3.30.300.30">
    <property type="match status" value="1"/>
</dbReference>
<reference evidence="2" key="1">
    <citation type="submission" date="2023-07" db="EMBL/GenBank/DDBJ databases">
        <authorList>
            <person name="Kim M.K."/>
        </authorList>
    </citation>
    <scope>NUCLEOTIDE SEQUENCE</scope>
    <source>
        <strain evidence="2">ASUV-10-1</strain>
    </source>
</reference>
<dbReference type="RefSeq" id="WP_305007142.1">
    <property type="nucleotide sequence ID" value="NZ_JAUQSY010000008.1"/>
</dbReference>
<protein>
    <submittedName>
        <fullName evidence="2">AMP-binding protein</fullName>
    </submittedName>
</protein>
<accession>A0ABT9BFK2</accession>
<dbReference type="PANTHER" id="PTHR43845:SF1">
    <property type="entry name" value="BLR5969 PROTEIN"/>
    <property type="match status" value="1"/>
</dbReference>
<dbReference type="Proteomes" id="UP001176429">
    <property type="component" value="Unassembled WGS sequence"/>
</dbReference>
<evidence type="ECO:0000313" key="2">
    <source>
        <dbReference type="EMBL" id="MDO7875817.1"/>
    </source>
</evidence>
<organism evidence="2 3">
    <name type="scientific">Hymenobacter aranciens</name>
    <dbReference type="NCBI Taxonomy" id="3063996"/>
    <lineage>
        <taxon>Bacteria</taxon>
        <taxon>Pseudomonadati</taxon>
        <taxon>Bacteroidota</taxon>
        <taxon>Cytophagia</taxon>
        <taxon>Cytophagales</taxon>
        <taxon>Hymenobacteraceae</taxon>
        <taxon>Hymenobacter</taxon>
    </lineage>
</organism>
<dbReference type="PANTHER" id="PTHR43845">
    <property type="entry name" value="BLR5969 PROTEIN"/>
    <property type="match status" value="1"/>
</dbReference>
<dbReference type="Pfam" id="PF00501">
    <property type="entry name" value="AMP-binding"/>
    <property type="match status" value="1"/>
</dbReference>
<evidence type="ECO:0000259" key="1">
    <source>
        <dbReference type="Pfam" id="PF00501"/>
    </source>
</evidence>
<name>A0ABT9BFK2_9BACT</name>
<proteinExistence type="predicted"/>
<dbReference type="SUPFAM" id="SSF56801">
    <property type="entry name" value="Acetyl-CoA synthetase-like"/>
    <property type="match status" value="1"/>
</dbReference>
<dbReference type="InterPro" id="IPR042099">
    <property type="entry name" value="ANL_N_sf"/>
</dbReference>
<dbReference type="InterPro" id="IPR045851">
    <property type="entry name" value="AMP-bd_C_sf"/>
</dbReference>
<dbReference type="Gene3D" id="3.40.50.12780">
    <property type="entry name" value="N-terminal domain of ligase-like"/>
    <property type="match status" value="1"/>
</dbReference>
<comment type="caution">
    <text evidence="2">The sequence shown here is derived from an EMBL/GenBank/DDBJ whole genome shotgun (WGS) entry which is preliminary data.</text>
</comment>
<feature type="domain" description="AMP-dependent synthetase/ligase" evidence="1">
    <location>
        <begin position="58"/>
        <end position="270"/>
    </location>
</feature>
<keyword evidence="3" id="KW-1185">Reference proteome</keyword>
<dbReference type="EMBL" id="JAUQSY010000008">
    <property type="protein sequence ID" value="MDO7875817.1"/>
    <property type="molecule type" value="Genomic_DNA"/>
</dbReference>
<gene>
    <name evidence="2" type="ORF">Q5H93_13825</name>
</gene>